<evidence type="ECO:0000313" key="3">
    <source>
        <dbReference type="Proteomes" id="UP000587396"/>
    </source>
</evidence>
<dbReference type="EMBL" id="JACMSE010000009">
    <property type="protein sequence ID" value="MBC2889977.1"/>
    <property type="molecule type" value="Genomic_DNA"/>
</dbReference>
<dbReference type="AlphaFoldDB" id="A0A842JE70"/>
<feature type="chain" id="PRO_5039643949" evidence="1">
    <location>
        <begin position="25"/>
        <end position="167"/>
    </location>
</feature>
<feature type="signal peptide" evidence="1">
    <location>
        <begin position="1"/>
        <end position="24"/>
    </location>
</feature>
<sequence length="167" mass="18377">MKRSMLIKVVGVVCATAVMVAALAGCASQESAATKQQAENRQYMTQVNQVMEDLQSRLSSFTDAVSRGDVVGMRMQADNAFKSLDELGKLTVPDDLKDVQQEYVDGTNKLKDALNSYIELYTEIDSATEAQPFDWSTYDQRIADIKSAYDEGIGKLQSGDNKATEKN</sequence>
<gene>
    <name evidence="2" type="ORF">H7313_11600</name>
</gene>
<keyword evidence="3" id="KW-1185">Reference proteome</keyword>
<evidence type="ECO:0000256" key="1">
    <source>
        <dbReference type="SAM" id="SignalP"/>
    </source>
</evidence>
<keyword evidence="1" id="KW-0732">Signal</keyword>
<name>A0A842JE70_9ACTN</name>
<comment type="caution">
    <text evidence="2">The sequence shown here is derived from an EMBL/GenBank/DDBJ whole genome shotgun (WGS) entry which is preliminary data.</text>
</comment>
<evidence type="ECO:0000313" key="2">
    <source>
        <dbReference type="EMBL" id="MBC2889977.1"/>
    </source>
</evidence>
<reference evidence="2 3" key="1">
    <citation type="submission" date="2020-08" db="EMBL/GenBank/DDBJ databases">
        <authorList>
            <person name="Liu C."/>
            <person name="Sun Q."/>
        </authorList>
    </citation>
    <scope>NUCLEOTIDE SEQUENCE [LARGE SCALE GENOMIC DNA]</scope>
    <source>
        <strain evidence="2 3">N22</strain>
    </source>
</reference>
<dbReference type="RefSeq" id="WP_080143491.1">
    <property type="nucleotide sequence ID" value="NZ_JAASIO010000004.1"/>
</dbReference>
<organism evidence="2 3">
    <name type="scientific">Gordonibacter massiliensis</name>
    <name type="common">ex Traore et al. 2017</name>
    <dbReference type="NCBI Taxonomy" id="1841863"/>
    <lineage>
        <taxon>Bacteria</taxon>
        <taxon>Bacillati</taxon>
        <taxon>Actinomycetota</taxon>
        <taxon>Coriobacteriia</taxon>
        <taxon>Eggerthellales</taxon>
        <taxon>Eggerthellaceae</taxon>
        <taxon>Gordonibacter</taxon>
    </lineage>
</organism>
<protein>
    <submittedName>
        <fullName evidence="2">Uncharacterized protein</fullName>
    </submittedName>
</protein>
<dbReference type="PROSITE" id="PS51257">
    <property type="entry name" value="PROKAR_LIPOPROTEIN"/>
    <property type="match status" value="1"/>
</dbReference>
<accession>A0A842JE70</accession>
<dbReference type="Proteomes" id="UP000587396">
    <property type="component" value="Unassembled WGS sequence"/>
</dbReference>
<proteinExistence type="predicted"/>